<protein>
    <recommendedName>
        <fullName evidence="1">DUF5753 domain-containing protein</fullName>
    </recommendedName>
</protein>
<dbReference type="Gene3D" id="1.10.260.40">
    <property type="entry name" value="lambda repressor-like DNA-binding domains"/>
    <property type="match status" value="1"/>
</dbReference>
<evidence type="ECO:0000259" key="1">
    <source>
        <dbReference type="Pfam" id="PF19054"/>
    </source>
</evidence>
<dbReference type="EMBL" id="FOFT01000007">
    <property type="protein sequence ID" value="SER85202.1"/>
    <property type="molecule type" value="Genomic_DNA"/>
</dbReference>
<dbReference type="GO" id="GO:0003677">
    <property type="term" value="F:DNA binding"/>
    <property type="evidence" value="ECO:0007669"/>
    <property type="project" value="InterPro"/>
</dbReference>
<dbReference type="AlphaFoldDB" id="A0A1H9SJR0"/>
<evidence type="ECO:0000313" key="3">
    <source>
        <dbReference type="Proteomes" id="UP000199028"/>
    </source>
</evidence>
<feature type="domain" description="DUF5753" evidence="1">
    <location>
        <begin position="108"/>
        <end position="272"/>
    </location>
</feature>
<dbReference type="Proteomes" id="UP000199028">
    <property type="component" value="Unassembled WGS sequence"/>
</dbReference>
<dbReference type="OrthoDB" id="3672921at2"/>
<dbReference type="InterPro" id="IPR010982">
    <property type="entry name" value="Lambda_DNA-bd_dom_sf"/>
</dbReference>
<evidence type="ECO:0000313" key="2">
    <source>
        <dbReference type="EMBL" id="SER85202.1"/>
    </source>
</evidence>
<dbReference type="RefSeq" id="WP_090066874.1">
    <property type="nucleotide sequence ID" value="NZ_FOFT01000007.1"/>
</dbReference>
<dbReference type="SUPFAM" id="SSF47413">
    <property type="entry name" value="lambda repressor-like DNA-binding domains"/>
    <property type="match status" value="1"/>
</dbReference>
<name>A0A1H9SJR0_9PSEU</name>
<organism evidence="2 3">
    <name type="scientific">Lentzea flaviverrucosa</name>
    <dbReference type="NCBI Taxonomy" id="200379"/>
    <lineage>
        <taxon>Bacteria</taxon>
        <taxon>Bacillati</taxon>
        <taxon>Actinomycetota</taxon>
        <taxon>Actinomycetes</taxon>
        <taxon>Pseudonocardiales</taxon>
        <taxon>Pseudonocardiaceae</taxon>
        <taxon>Lentzea</taxon>
    </lineage>
</organism>
<keyword evidence="3" id="KW-1185">Reference proteome</keyword>
<gene>
    <name evidence="2" type="ORF">SAMN05216195_10796</name>
</gene>
<dbReference type="InterPro" id="IPR043917">
    <property type="entry name" value="DUF5753"/>
</dbReference>
<accession>A0A1H9SJR0</accession>
<sequence length="277" mass="31080">MPLRVSTVRGREFGEGVRAVVEGSGLTSRQVAALVGCDEGKISEVLNGKLQLTTLELAVLLSVCRPKAAERDRLLALHPAQDWLGWWQQHGERSPNWPTTAVAQIRVAKELIDWQPHALPVFLRTDEYARELMIASAAVPPEEMDERLLAQGQMRELLRERLGCTFYLHEFALRLQAGGPAVQKEQLLHLTLMANWTYVTIRVIPASIGAHAGVAGAFTLLKFPKFEPVVWLEALNSSTFVEQRDSVKGYETLVKQLDRVSLNERDSFEFINGLQSW</sequence>
<proteinExistence type="predicted"/>
<dbReference type="Pfam" id="PF13560">
    <property type="entry name" value="HTH_31"/>
    <property type="match status" value="1"/>
</dbReference>
<reference evidence="3" key="1">
    <citation type="submission" date="2016-10" db="EMBL/GenBank/DDBJ databases">
        <authorList>
            <person name="Varghese N."/>
            <person name="Submissions S."/>
        </authorList>
    </citation>
    <scope>NUCLEOTIDE SEQUENCE [LARGE SCALE GENOMIC DNA]</scope>
    <source>
        <strain evidence="3">CGMCC 4.578</strain>
    </source>
</reference>
<dbReference type="Pfam" id="PF19054">
    <property type="entry name" value="DUF5753"/>
    <property type="match status" value="1"/>
</dbReference>